<protein>
    <submittedName>
        <fullName evidence="2">Uncharacterized protein</fullName>
    </submittedName>
</protein>
<dbReference type="AlphaFoldDB" id="A0A378NSC1"/>
<evidence type="ECO:0000256" key="1">
    <source>
        <dbReference type="SAM" id="MobiDB-lite"/>
    </source>
</evidence>
<proteinExistence type="predicted"/>
<gene>
    <name evidence="2" type="ORF">NCTC10571_01449</name>
</gene>
<feature type="compositionally biased region" description="Polar residues" evidence="1">
    <location>
        <begin position="240"/>
        <end position="250"/>
    </location>
</feature>
<organism evidence="2 3">
    <name type="scientific">Megamonas hypermegale</name>
    <dbReference type="NCBI Taxonomy" id="158847"/>
    <lineage>
        <taxon>Bacteria</taxon>
        <taxon>Bacillati</taxon>
        <taxon>Bacillota</taxon>
        <taxon>Negativicutes</taxon>
        <taxon>Selenomonadales</taxon>
        <taxon>Selenomonadaceae</taxon>
        <taxon>Megamonas</taxon>
    </lineage>
</organism>
<feature type="region of interest" description="Disordered" evidence="1">
    <location>
        <begin position="212"/>
        <end position="250"/>
    </location>
</feature>
<dbReference type="Proteomes" id="UP000255234">
    <property type="component" value="Unassembled WGS sequence"/>
</dbReference>
<dbReference type="EMBL" id="UGPP01000001">
    <property type="protein sequence ID" value="STY71293.1"/>
    <property type="molecule type" value="Genomic_DNA"/>
</dbReference>
<evidence type="ECO:0000313" key="3">
    <source>
        <dbReference type="Proteomes" id="UP000255234"/>
    </source>
</evidence>
<accession>A0A378NSC1</accession>
<dbReference type="RefSeq" id="WP_220182141.1">
    <property type="nucleotide sequence ID" value="NZ_UGPP01000001.1"/>
</dbReference>
<sequence>MARSVASDYARTYTTFSGCDIVATFGNVVIGALQAITYHVQREKAPVYTMGSPEPRSFSRGKRGIAGTLVFTIFDKDALIDALADEVLEEESFHRIGGDISQQAISIDEWDEQMTKMAVDGNTPASTNSETITNNIAPASRPVYDDEIPPFDITISFANEYGQKASLVLYGVEILNEGSGFSIDNVTSEKACTFVARRVKYLAPVDASGTPQSIGADAVSTSTSNSTSSTNTKNSNVTSAGTSYSNGSIV</sequence>
<name>A0A378NSC1_9FIRM</name>
<reference evidence="2 3" key="1">
    <citation type="submission" date="2018-06" db="EMBL/GenBank/DDBJ databases">
        <authorList>
            <consortium name="Pathogen Informatics"/>
            <person name="Doyle S."/>
        </authorList>
    </citation>
    <scope>NUCLEOTIDE SEQUENCE [LARGE SCALE GENOMIC DNA]</scope>
    <source>
        <strain evidence="2 3">NCTC10571</strain>
    </source>
</reference>
<evidence type="ECO:0000313" key="2">
    <source>
        <dbReference type="EMBL" id="STY71293.1"/>
    </source>
</evidence>
<feature type="compositionally biased region" description="Low complexity" evidence="1">
    <location>
        <begin position="220"/>
        <end position="239"/>
    </location>
</feature>